<keyword evidence="2" id="KW-0732">Signal</keyword>
<name>E3J6Q1_PSEI1</name>
<dbReference type="STRING" id="298654.FraEuI1c_3969"/>
<proteinExistence type="predicted"/>
<organism evidence="3 4">
    <name type="scientific">Pseudofrankia inefficax (strain DSM 45817 / CECT 9037 / DDB 130130 / EuI1c)</name>
    <name type="common">Frankia inefficax</name>
    <dbReference type="NCBI Taxonomy" id="298654"/>
    <lineage>
        <taxon>Bacteria</taxon>
        <taxon>Bacillati</taxon>
        <taxon>Actinomycetota</taxon>
        <taxon>Actinomycetes</taxon>
        <taxon>Frankiales</taxon>
        <taxon>Frankiaceae</taxon>
        <taxon>Pseudofrankia</taxon>
    </lineage>
</organism>
<dbReference type="Proteomes" id="UP000002484">
    <property type="component" value="Chromosome"/>
</dbReference>
<feature type="signal peptide" evidence="2">
    <location>
        <begin position="1"/>
        <end position="30"/>
    </location>
</feature>
<dbReference type="HOGENOM" id="CLU_102864_0_0_11"/>
<feature type="compositionally biased region" description="Low complexity" evidence="1">
    <location>
        <begin position="47"/>
        <end position="57"/>
    </location>
</feature>
<dbReference type="EMBL" id="CP002299">
    <property type="protein sequence ID" value="ADP81975.1"/>
    <property type="molecule type" value="Genomic_DNA"/>
</dbReference>
<sequence precursor="true">MAMAPSVRARTAAGLALIAVAAAACGSTPAASGGAAAPAATGAASATVASTPTGPATESNPAGDIPDSQAFVTYAPPGGPYGVEVPEGWARTASAGGVTFSDKYNRIVIAVSKASPTDPVAYARSTELAAVRAATNGFAQDKVSSVRRSAGEAVLITYRAVSPPNPVTGKVAVEDVERYEFFRGGTEVALTLAAPVGSDNVDPWRRVTDSFRWR</sequence>
<keyword evidence="3" id="KW-0449">Lipoprotein</keyword>
<dbReference type="AlphaFoldDB" id="E3J6Q1"/>
<evidence type="ECO:0000256" key="2">
    <source>
        <dbReference type="SAM" id="SignalP"/>
    </source>
</evidence>
<feature type="region of interest" description="Disordered" evidence="1">
    <location>
        <begin position="47"/>
        <end position="66"/>
    </location>
</feature>
<evidence type="ECO:0000313" key="4">
    <source>
        <dbReference type="Proteomes" id="UP000002484"/>
    </source>
</evidence>
<reference evidence="3 4" key="1">
    <citation type="submission" date="2010-10" db="EMBL/GenBank/DDBJ databases">
        <title>Complete sequence of Frankia sp. EuI1c.</title>
        <authorList>
            <consortium name="US DOE Joint Genome Institute"/>
            <person name="Lucas S."/>
            <person name="Copeland A."/>
            <person name="Lapidus A."/>
            <person name="Cheng J.-F."/>
            <person name="Bruce D."/>
            <person name="Goodwin L."/>
            <person name="Pitluck S."/>
            <person name="Chertkov O."/>
            <person name="Detter J.C."/>
            <person name="Han C."/>
            <person name="Tapia R."/>
            <person name="Land M."/>
            <person name="Hauser L."/>
            <person name="Jeffries C."/>
            <person name="Kyrpides N."/>
            <person name="Ivanova N."/>
            <person name="Mikhailova N."/>
            <person name="Beauchemin N."/>
            <person name="Sen A."/>
            <person name="Sur S.A."/>
            <person name="Gtari M."/>
            <person name="Wall L."/>
            <person name="Tisa L."/>
            <person name="Woyke T."/>
        </authorList>
    </citation>
    <scope>NUCLEOTIDE SEQUENCE [LARGE SCALE GENOMIC DNA]</scope>
    <source>
        <strain evidence="4">DSM 45817 / CECT 9037 / EuI1c</strain>
    </source>
</reference>
<accession>E3J6Q1</accession>
<evidence type="ECO:0000256" key="1">
    <source>
        <dbReference type="SAM" id="MobiDB-lite"/>
    </source>
</evidence>
<evidence type="ECO:0000313" key="3">
    <source>
        <dbReference type="EMBL" id="ADP81975.1"/>
    </source>
</evidence>
<dbReference type="KEGG" id="fri:FraEuI1c_3969"/>
<dbReference type="InParanoid" id="E3J6Q1"/>
<feature type="chain" id="PRO_5003171058" evidence="2">
    <location>
        <begin position="31"/>
        <end position="214"/>
    </location>
</feature>
<dbReference type="eggNOG" id="ENOG5031HYP">
    <property type="taxonomic scope" value="Bacteria"/>
</dbReference>
<gene>
    <name evidence="3" type="ordered locus">FraEuI1c_3969</name>
</gene>
<keyword evidence="4" id="KW-1185">Reference proteome</keyword>
<protein>
    <submittedName>
        <fullName evidence="3">Lipoprotein</fullName>
    </submittedName>
</protein>